<feature type="transmembrane region" description="Helical" evidence="6">
    <location>
        <begin position="316"/>
        <end position="335"/>
    </location>
</feature>
<dbReference type="Proteomes" id="UP000095282">
    <property type="component" value="Unplaced"/>
</dbReference>
<reference evidence="8" key="1">
    <citation type="submission" date="2016-11" db="UniProtKB">
        <authorList>
            <consortium name="WormBaseParasite"/>
        </authorList>
    </citation>
    <scope>IDENTIFICATION</scope>
</reference>
<evidence type="ECO:0000256" key="6">
    <source>
        <dbReference type="SAM" id="Phobius"/>
    </source>
</evidence>
<dbReference type="WBParaSite" id="Csp11.Scaffold629.g8751.t1">
    <property type="protein sequence ID" value="Csp11.Scaffold629.g8751.t1"/>
    <property type="gene ID" value="Csp11.Scaffold629.g8751"/>
</dbReference>
<evidence type="ECO:0000256" key="5">
    <source>
        <dbReference type="ARBA" id="ARBA00037994"/>
    </source>
</evidence>
<keyword evidence="7" id="KW-1185">Reference proteome</keyword>
<dbReference type="PRINTS" id="PR00697">
    <property type="entry name" value="TMPROTEINSRA"/>
</dbReference>
<feature type="transmembrane region" description="Helical" evidence="6">
    <location>
        <begin position="141"/>
        <end position="163"/>
    </location>
</feature>
<dbReference type="InterPro" id="IPR051080">
    <property type="entry name" value="Nematode_rcpt-like_serp_alpha"/>
</dbReference>
<dbReference type="GO" id="GO:0004984">
    <property type="term" value="F:olfactory receptor activity"/>
    <property type="evidence" value="ECO:0007669"/>
    <property type="project" value="TreeGrafter"/>
</dbReference>
<name>A0A1I7UFC3_9PELO</name>
<organism evidence="7 8">
    <name type="scientific">Caenorhabditis tropicalis</name>
    <dbReference type="NCBI Taxonomy" id="1561998"/>
    <lineage>
        <taxon>Eukaryota</taxon>
        <taxon>Metazoa</taxon>
        <taxon>Ecdysozoa</taxon>
        <taxon>Nematoda</taxon>
        <taxon>Chromadorea</taxon>
        <taxon>Rhabditida</taxon>
        <taxon>Rhabditina</taxon>
        <taxon>Rhabditomorpha</taxon>
        <taxon>Rhabditoidea</taxon>
        <taxon>Rhabditidae</taxon>
        <taxon>Peloderinae</taxon>
        <taxon>Caenorhabditis</taxon>
    </lineage>
</organism>
<evidence type="ECO:0000256" key="3">
    <source>
        <dbReference type="ARBA" id="ARBA00022989"/>
    </source>
</evidence>
<feature type="transmembrane region" description="Helical" evidence="6">
    <location>
        <begin position="54"/>
        <end position="82"/>
    </location>
</feature>
<keyword evidence="2 6" id="KW-0812">Transmembrane</keyword>
<comment type="subcellular location">
    <subcellularLocation>
        <location evidence="1">Membrane</location>
        <topology evidence="1">Multi-pass membrane protein</topology>
    </subcellularLocation>
</comment>
<dbReference type="PANTHER" id="PTHR31357">
    <property type="entry name" value="SERPENTINE RECEPTOR CLASS ALPHA-10"/>
    <property type="match status" value="1"/>
</dbReference>
<evidence type="ECO:0000256" key="4">
    <source>
        <dbReference type="ARBA" id="ARBA00023136"/>
    </source>
</evidence>
<feature type="transmembrane region" description="Helical" evidence="6">
    <location>
        <begin position="273"/>
        <end position="295"/>
    </location>
</feature>
<feature type="transmembrane region" description="Helical" evidence="6">
    <location>
        <begin position="408"/>
        <end position="432"/>
    </location>
</feature>
<accession>A0A1I7UFC3</accession>
<sequence>MSEVTCASLIEYERLISFNFLISQIVDLLAVLITFVASTFAIKMVMTKSIFENSTIILLILNLFYAILYQIIYGIEAVLVIYKHFFMRDHRCDLLQLESTCAPYLKTLLGCASGMILCDTGLILERTFATFSKDCKSKKSVLFASLIAVFIIALSTQIGRIVYWDDTLNDFESMNNCATAYDLDRLSSWHLVICQSVHLLAILITFISSFYAIDIVWRKSIFQRSTQFIIFLNLLYANLHQISYGIEASQLLYKHFFMMDQPCKLLQYDADCAPYFSFLFAEIAGMFLCQTGLVVERACATFLKTYKKTKRMGITVIISLVVLSISACTGPFLLWNDSLTGYSFSCLSFPKTSFNKTYPFFITCSIVTFFNLITTISIMRYNKKEEYATRFKVGVRFRKREAIESTETVCFLALSQFILMFFYCGGVIILICIKSMTLVNFSSWVVWVYSVPFIAMMFPILLIYRIQAARANRVLIIKSFAESKHTQEDHIRQMKQTWGE</sequence>
<dbReference type="InterPro" id="IPR000344">
    <property type="entry name" value="7TM_GPCR_serpentine_rcpt_Sra"/>
</dbReference>
<proteinExistence type="inferred from homology"/>
<keyword evidence="4 6" id="KW-0472">Membrane</keyword>
<evidence type="ECO:0000313" key="7">
    <source>
        <dbReference type="Proteomes" id="UP000095282"/>
    </source>
</evidence>
<evidence type="ECO:0000313" key="8">
    <source>
        <dbReference type="WBParaSite" id="Csp11.Scaffold629.g8751.t1"/>
    </source>
</evidence>
<feature type="transmembrane region" description="Helical" evidence="6">
    <location>
        <begin position="444"/>
        <end position="464"/>
    </location>
</feature>
<feature type="transmembrane region" description="Helical" evidence="6">
    <location>
        <begin position="189"/>
        <end position="217"/>
    </location>
</feature>
<protein>
    <submittedName>
        <fullName evidence="8">G_PROTEIN_RECEP_F1_2 domain-containing protein</fullName>
    </submittedName>
</protein>
<dbReference type="GO" id="GO:0016020">
    <property type="term" value="C:membrane"/>
    <property type="evidence" value="ECO:0007669"/>
    <property type="project" value="UniProtKB-SubCell"/>
</dbReference>
<feature type="transmembrane region" description="Helical" evidence="6">
    <location>
        <begin position="358"/>
        <end position="381"/>
    </location>
</feature>
<dbReference type="PANTHER" id="PTHR31357:SF5">
    <property type="entry name" value="SERPENTINE RECEPTOR CLASS ALPHA-1-RELATED"/>
    <property type="match status" value="1"/>
</dbReference>
<keyword evidence="3 6" id="KW-1133">Transmembrane helix</keyword>
<dbReference type="Pfam" id="PF02117">
    <property type="entry name" value="7TM_GPCR_Sra"/>
    <property type="match status" value="2"/>
</dbReference>
<evidence type="ECO:0000256" key="2">
    <source>
        <dbReference type="ARBA" id="ARBA00022692"/>
    </source>
</evidence>
<evidence type="ECO:0000256" key="1">
    <source>
        <dbReference type="ARBA" id="ARBA00004141"/>
    </source>
</evidence>
<comment type="similarity">
    <text evidence="5">Belongs to the nematode receptor-like protein sra family.</text>
</comment>
<feature type="transmembrane region" description="Helical" evidence="6">
    <location>
        <begin position="229"/>
        <end position="253"/>
    </location>
</feature>
<dbReference type="AlphaFoldDB" id="A0A1I7UFC3"/>
<feature type="transmembrane region" description="Helical" evidence="6">
    <location>
        <begin position="20"/>
        <end position="42"/>
    </location>
</feature>
<dbReference type="GO" id="GO:0004930">
    <property type="term" value="F:G protein-coupled receptor activity"/>
    <property type="evidence" value="ECO:0007669"/>
    <property type="project" value="InterPro"/>
</dbReference>